<name>A0ABD6E4A2_9BILA</name>
<protein>
    <submittedName>
        <fullName evidence="1">Uncharacterized protein</fullName>
    </submittedName>
</protein>
<accession>A0ABD6E4A2</accession>
<sequence>MINVSGGVGCCNPKCFEEDLAALCPDPKLREIYFQRIVNNEPLDSLIATYEGKGRRTFDSFRRAAKAFSSTSTLRSTTASSRRNVREMIVLKTMILQRGPHQIIHRRRLVREIASGCSLRRALSSMCSNVGANLTMAKVYHSVNDSFNDADLSEIDMKKYGDNRVVDFPSATGEMCFAIDFAEYIHGRNRPILI</sequence>
<keyword evidence="2" id="KW-1185">Reference proteome</keyword>
<dbReference type="EMBL" id="JBGFUD010000563">
    <property type="protein sequence ID" value="MFH4974783.1"/>
    <property type="molecule type" value="Genomic_DNA"/>
</dbReference>
<reference evidence="1 2" key="1">
    <citation type="submission" date="2024-08" db="EMBL/GenBank/DDBJ databases">
        <title>Gnathostoma spinigerum genome.</title>
        <authorList>
            <person name="Gonzalez-Bertolin B."/>
            <person name="Monzon S."/>
            <person name="Zaballos A."/>
            <person name="Jimenez P."/>
            <person name="Dekumyoy P."/>
            <person name="Varona S."/>
            <person name="Cuesta I."/>
            <person name="Sumanam S."/>
            <person name="Adisakwattana P."/>
            <person name="Gasser R.B."/>
            <person name="Hernandez-Gonzalez A."/>
            <person name="Young N.D."/>
            <person name="Perteguer M.J."/>
        </authorList>
    </citation>
    <scope>NUCLEOTIDE SEQUENCE [LARGE SCALE GENOMIC DNA]</scope>
    <source>
        <strain evidence="1">AL3</strain>
        <tissue evidence="1">Liver</tissue>
    </source>
</reference>
<comment type="caution">
    <text evidence="1">The sequence shown here is derived from an EMBL/GenBank/DDBJ whole genome shotgun (WGS) entry which is preliminary data.</text>
</comment>
<evidence type="ECO:0000313" key="2">
    <source>
        <dbReference type="Proteomes" id="UP001608902"/>
    </source>
</evidence>
<dbReference type="Proteomes" id="UP001608902">
    <property type="component" value="Unassembled WGS sequence"/>
</dbReference>
<organism evidence="1 2">
    <name type="scientific">Gnathostoma spinigerum</name>
    <dbReference type="NCBI Taxonomy" id="75299"/>
    <lineage>
        <taxon>Eukaryota</taxon>
        <taxon>Metazoa</taxon>
        <taxon>Ecdysozoa</taxon>
        <taxon>Nematoda</taxon>
        <taxon>Chromadorea</taxon>
        <taxon>Rhabditida</taxon>
        <taxon>Spirurina</taxon>
        <taxon>Gnathostomatomorpha</taxon>
        <taxon>Gnathostomatoidea</taxon>
        <taxon>Gnathostomatidae</taxon>
        <taxon>Gnathostoma</taxon>
    </lineage>
</organism>
<gene>
    <name evidence="1" type="ORF">AB6A40_001492</name>
</gene>
<evidence type="ECO:0000313" key="1">
    <source>
        <dbReference type="EMBL" id="MFH4974783.1"/>
    </source>
</evidence>
<proteinExistence type="predicted"/>
<dbReference type="AlphaFoldDB" id="A0ABD6E4A2"/>